<reference evidence="3" key="1">
    <citation type="submission" date="2022-11" db="UniProtKB">
        <authorList>
            <consortium name="WormBaseParasite"/>
        </authorList>
    </citation>
    <scope>IDENTIFICATION</scope>
</reference>
<keyword evidence="2" id="KW-1185">Reference proteome</keyword>
<evidence type="ECO:0000313" key="3">
    <source>
        <dbReference type="WBParaSite" id="nRc.2.0.1.t18050-RA"/>
    </source>
</evidence>
<protein>
    <submittedName>
        <fullName evidence="3">Uncharacterized protein</fullName>
    </submittedName>
</protein>
<sequence length="68" mass="7153">MIIVPMSGAKREKITRMFNAYNVTSVATKLPLGIESVSSKGKTLYGGTKNGGLVSYTPSTSADGTHCE</sequence>
<proteinExistence type="predicted"/>
<feature type="compositionally biased region" description="Polar residues" evidence="1">
    <location>
        <begin position="56"/>
        <end position="68"/>
    </location>
</feature>
<name>A0A915IXB2_ROMCU</name>
<dbReference type="Proteomes" id="UP000887565">
    <property type="component" value="Unplaced"/>
</dbReference>
<dbReference type="WBParaSite" id="nRc.2.0.1.t18050-RA">
    <property type="protein sequence ID" value="nRc.2.0.1.t18050-RA"/>
    <property type="gene ID" value="nRc.2.0.1.g18050"/>
</dbReference>
<accession>A0A915IXB2</accession>
<evidence type="ECO:0000313" key="2">
    <source>
        <dbReference type="Proteomes" id="UP000887565"/>
    </source>
</evidence>
<dbReference type="AlphaFoldDB" id="A0A915IXB2"/>
<evidence type="ECO:0000256" key="1">
    <source>
        <dbReference type="SAM" id="MobiDB-lite"/>
    </source>
</evidence>
<feature type="region of interest" description="Disordered" evidence="1">
    <location>
        <begin position="48"/>
        <end position="68"/>
    </location>
</feature>
<organism evidence="2 3">
    <name type="scientific">Romanomermis culicivorax</name>
    <name type="common">Nematode worm</name>
    <dbReference type="NCBI Taxonomy" id="13658"/>
    <lineage>
        <taxon>Eukaryota</taxon>
        <taxon>Metazoa</taxon>
        <taxon>Ecdysozoa</taxon>
        <taxon>Nematoda</taxon>
        <taxon>Enoplea</taxon>
        <taxon>Dorylaimia</taxon>
        <taxon>Mermithida</taxon>
        <taxon>Mermithoidea</taxon>
        <taxon>Mermithidae</taxon>
        <taxon>Romanomermis</taxon>
    </lineage>
</organism>